<proteinExistence type="predicted"/>
<dbReference type="InterPro" id="IPR039248">
    <property type="entry name" value="Ptase_RsbX"/>
</dbReference>
<evidence type="ECO:0000259" key="1">
    <source>
        <dbReference type="SMART" id="SM00331"/>
    </source>
</evidence>
<evidence type="ECO:0000313" key="3">
    <source>
        <dbReference type="Proteomes" id="UP000002785"/>
    </source>
</evidence>
<organism evidence="2 3">
    <name type="scientific">Streptomyces sviceus (strain ATCC 29083 / DSM 924 / JCM 4929 / NBRC 13980 / NCIMB 11184 / NRRL 5439 / UC 5370)</name>
    <dbReference type="NCBI Taxonomy" id="463191"/>
    <lineage>
        <taxon>Bacteria</taxon>
        <taxon>Bacillati</taxon>
        <taxon>Actinomycetota</taxon>
        <taxon>Actinomycetes</taxon>
        <taxon>Kitasatosporales</taxon>
        <taxon>Streptomycetaceae</taxon>
        <taxon>Streptomyces</taxon>
    </lineage>
</organism>
<dbReference type="HOGENOM" id="CLU_066586_0_0_11"/>
<dbReference type="AlphaFoldDB" id="B5I924"/>
<dbReference type="eggNOG" id="COG2172">
    <property type="taxonomic scope" value="Bacteria"/>
</dbReference>
<gene>
    <name evidence="2" type="ORF">SSEG_08159</name>
</gene>
<dbReference type="Gene3D" id="3.30.565.10">
    <property type="entry name" value="Histidine kinase-like ATPase, C-terminal domain"/>
    <property type="match status" value="1"/>
</dbReference>
<accession>B5I924</accession>
<dbReference type="PANTHER" id="PTHR35801:SF1">
    <property type="entry name" value="PHOSPHOSERINE PHOSPHATASE RSBX"/>
    <property type="match status" value="1"/>
</dbReference>
<sequence>MGLRPARAPYGCAVSRVWDIPVQDSTRVRDVRVAAEAACARAGLDAHATAVAALVATELGTNLVKHAGGGRVLVNLAALSDTFAEDVPCVQITSLDHGPGIDNVPAAMRDGHTTASSSLGAGLGTCRRISSEFDVHSRPGQGTVAVARITPARAPGGPRPREVRSRTGTRAGGITSSLAHAEHSGDAFTWVRSGPRVTLMLVDGLGHGDKAADASTAAVEELRRCAELPPAEILRRLHTALRATRGAAVGVAQLDEGTEKVSFAGVGNIGARLRTGGAWHPLISHPGIVGAHFPASVPLRENTWTPDSLLVLHSDGLPSRWVPPGDPLFGAHDPAVVAAVVLRDAGSAARPLRDDACVAVLAH</sequence>
<dbReference type="EMBL" id="CM000951">
    <property type="protein sequence ID" value="EDY61579.2"/>
    <property type="molecule type" value="Genomic_DNA"/>
</dbReference>
<dbReference type="InterPro" id="IPR036457">
    <property type="entry name" value="PPM-type-like_dom_sf"/>
</dbReference>
<dbReference type="PANTHER" id="PTHR35801">
    <property type="entry name" value="PHOSPHOSERINE PHOSPHATASE RSBX"/>
    <property type="match status" value="1"/>
</dbReference>
<dbReference type="SMART" id="SM00331">
    <property type="entry name" value="PP2C_SIG"/>
    <property type="match status" value="1"/>
</dbReference>
<dbReference type="SUPFAM" id="SSF55874">
    <property type="entry name" value="ATPase domain of HSP90 chaperone/DNA topoisomerase II/histidine kinase"/>
    <property type="match status" value="1"/>
</dbReference>
<reference evidence="2" key="1">
    <citation type="submission" date="2009-10" db="EMBL/GenBank/DDBJ databases">
        <title>The genome sequence of Streptomyces sviceus strain ATCC 29083.</title>
        <authorList>
            <consortium name="The Broad Institute Genome Sequencing Platform"/>
            <consortium name="Broad Institute Microbial Sequencing Center"/>
            <person name="Fischbach M."/>
            <person name="Godfrey P."/>
            <person name="Ward D."/>
            <person name="Young S."/>
            <person name="Zeng Q."/>
            <person name="Koehrsen M."/>
            <person name="Alvarado L."/>
            <person name="Berlin A.M."/>
            <person name="Bochicchio J."/>
            <person name="Borenstein D."/>
            <person name="Chapman S.B."/>
            <person name="Chen Z."/>
            <person name="Engels R."/>
            <person name="Freedman E."/>
            <person name="Gellesch M."/>
            <person name="Goldberg J."/>
            <person name="Griggs A."/>
            <person name="Gujja S."/>
            <person name="Heilman E.R."/>
            <person name="Heiman D.I."/>
            <person name="Hepburn T.A."/>
            <person name="Howarth C."/>
            <person name="Jen D."/>
            <person name="Larson L."/>
            <person name="Lewis B."/>
            <person name="Mehta T."/>
            <person name="Park D."/>
            <person name="Pearson M."/>
            <person name="Richards J."/>
            <person name="Roberts A."/>
            <person name="Saif S."/>
            <person name="Shea T.D."/>
            <person name="Shenoy N."/>
            <person name="Sisk P."/>
            <person name="Stolte C."/>
            <person name="Sykes S.N."/>
            <person name="Thomson T."/>
            <person name="Walk T."/>
            <person name="White J."/>
            <person name="Yandava C."/>
            <person name="Straight P."/>
            <person name="Clardy J."/>
            <person name="Hung D."/>
            <person name="Kolter R."/>
            <person name="Mekalanos J."/>
            <person name="Walker S."/>
            <person name="Walsh C.T."/>
            <person name="Wieland-Brown L.C."/>
            <person name="Haas B."/>
            <person name="Nusbaum C."/>
            <person name="Birren B."/>
        </authorList>
    </citation>
    <scope>NUCLEOTIDE SEQUENCE [LARGE SCALE GENOMIC DNA]</scope>
    <source>
        <strain evidence="2">ATCC 29083</strain>
    </source>
</reference>
<keyword evidence="3" id="KW-1185">Reference proteome</keyword>
<dbReference type="Proteomes" id="UP000002785">
    <property type="component" value="Chromosome"/>
</dbReference>
<dbReference type="Gene3D" id="3.60.40.10">
    <property type="entry name" value="PPM-type phosphatase domain"/>
    <property type="match status" value="1"/>
</dbReference>
<name>B5I924_STRX2</name>
<dbReference type="SUPFAM" id="SSF81606">
    <property type="entry name" value="PP2C-like"/>
    <property type="match status" value="1"/>
</dbReference>
<feature type="domain" description="PPM-type phosphatase" evidence="1">
    <location>
        <begin position="170"/>
        <end position="363"/>
    </location>
</feature>
<dbReference type="InterPro" id="IPR001932">
    <property type="entry name" value="PPM-type_phosphatase-like_dom"/>
</dbReference>
<dbReference type="Pfam" id="PF07228">
    <property type="entry name" value="SpoIIE"/>
    <property type="match status" value="1"/>
</dbReference>
<dbReference type="Pfam" id="PF13581">
    <property type="entry name" value="HATPase_c_2"/>
    <property type="match status" value="1"/>
</dbReference>
<dbReference type="InterPro" id="IPR036890">
    <property type="entry name" value="HATPase_C_sf"/>
</dbReference>
<protein>
    <submittedName>
        <fullName evidence="2">Magnesium or manganese-dependent protein phosphatase</fullName>
    </submittedName>
</protein>
<dbReference type="InterPro" id="IPR003594">
    <property type="entry name" value="HATPase_dom"/>
</dbReference>
<evidence type="ECO:0000313" key="2">
    <source>
        <dbReference type="EMBL" id="EDY61579.2"/>
    </source>
</evidence>